<organism evidence="4 5">
    <name type="scientific">Kwoniella dendrophila CBS 6074</name>
    <dbReference type="NCBI Taxonomy" id="1295534"/>
    <lineage>
        <taxon>Eukaryota</taxon>
        <taxon>Fungi</taxon>
        <taxon>Dikarya</taxon>
        <taxon>Basidiomycota</taxon>
        <taxon>Agaricomycotina</taxon>
        <taxon>Tremellomycetes</taxon>
        <taxon>Tremellales</taxon>
        <taxon>Cryptococcaceae</taxon>
        <taxon>Kwoniella</taxon>
    </lineage>
</organism>
<name>A0AAX4JVB2_9TREE</name>
<keyword evidence="1" id="KW-1133">Transmembrane helix</keyword>
<dbReference type="Pfam" id="PF12955">
    <property type="entry name" value="Vps3844_C"/>
    <property type="match status" value="1"/>
</dbReference>
<dbReference type="AlphaFoldDB" id="A0AAX4JVB2"/>
<dbReference type="RefSeq" id="XP_066076080.1">
    <property type="nucleotide sequence ID" value="XM_066219983.1"/>
</dbReference>
<feature type="domain" description="Vacuolar sorting protein Vps3844 C-terminal" evidence="3">
    <location>
        <begin position="279"/>
        <end position="366"/>
    </location>
</feature>
<dbReference type="InterPro" id="IPR024382">
    <property type="entry name" value="Vps3844_C"/>
</dbReference>
<dbReference type="InterPro" id="IPR053065">
    <property type="entry name" value="Archenteron_Induction-Rel"/>
</dbReference>
<evidence type="ECO:0000313" key="4">
    <source>
        <dbReference type="EMBL" id="WWC89317.1"/>
    </source>
</evidence>
<feature type="signal peptide" evidence="2">
    <location>
        <begin position="1"/>
        <end position="20"/>
    </location>
</feature>
<feature type="transmembrane region" description="Helical" evidence="1">
    <location>
        <begin position="332"/>
        <end position="354"/>
    </location>
</feature>
<dbReference type="GeneID" id="91094908"/>
<keyword evidence="1" id="KW-0812">Transmembrane</keyword>
<dbReference type="Proteomes" id="UP001355207">
    <property type="component" value="Chromosome 5"/>
</dbReference>
<proteinExistence type="predicted"/>
<dbReference type="PANTHER" id="PTHR36853:SF1">
    <property type="entry name" value="DUF3844 DOMAIN-CONTAINING PROTEIN"/>
    <property type="match status" value="1"/>
</dbReference>
<dbReference type="GO" id="GO:0005783">
    <property type="term" value="C:endoplasmic reticulum"/>
    <property type="evidence" value="ECO:0007669"/>
    <property type="project" value="TreeGrafter"/>
</dbReference>
<keyword evidence="2" id="KW-0732">Signal</keyword>
<reference evidence="4 5" key="1">
    <citation type="submission" date="2024-01" db="EMBL/GenBank/DDBJ databases">
        <title>Comparative genomics of Cryptococcus and Kwoniella reveals pathogenesis evolution and contrasting modes of karyotype evolution via chromosome fusion or intercentromeric recombination.</title>
        <authorList>
            <person name="Coelho M.A."/>
            <person name="David-Palma M."/>
            <person name="Shea T."/>
            <person name="Bowers K."/>
            <person name="McGinley-Smith S."/>
            <person name="Mohammad A.W."/>
            <person name="Gnirke A."/>
            <person name="Yurkov A.M."/>
            <person name="Nowrousian M."/>
            <person name="Sun S."/>
            <person name="Cuomo C.A."/>
            <person name="Heitman J."/>
        </authorList>
    </citation>
    <scope>NUCLEOTIDE SEQUENCE [LARGE SCALE GENOMIC DNA]</scope>
    <source>
        <strain evidence="4 5">CBS 6074</strain>
    </source>
</reference>
<protein>
    <recommendedName>
        <fullName evidence="3">Vacuolar sorting protein Vps3844 C-terminal domain-containing protein</fullName>
    </recommendedName>
</protein>
<accession>A0AAX4JVB2</accession>
<sequence>MRFTSILAFAASPFLPLVLSKSYQAQEPLQVYLYPTPSQPSLSSHQQQNDVPTLSASQAKAVLSHHLGEPLNDFDEIPNDENMWSHLLHLWNNEQGQQGKPKVVVINGGVSPQDVLPTTLPHQPAFYMKDDITTNNLLSPYVQQAKNLLDNILSELPDVVKGFKDVFEMAGTKAASVLGHELSCLTALADSIPWINNNQGSYPWESITISGLKDVRKGDEVWENGRLGLKAGLESMTQPNSPPLLLIIRPSTSSTHLTSRALPITLQARANNTNLAETCYSSNETCSESTSCNGRGICSLKGKNSQGECWGCKCRSGFAGVECQKDDYSVPFIILIFSTLLLIAVAMGSIGLLYTVGETKLPSTLTLAVGGGAMKRD</sequence>
<evidence type="ECO:0000259" key="3">
    <source>
        <dbReference type="Pfam" id="PF12955"/>
    </source>
</evidence>
<evidence type="ECO:0000256" key="2">
    <source>
        <dbReference type="SAM" id="SignalP"/>
    </source>
</evidence>
<evidence type="ECO:0000256" key="1">
    <source>
        <dbReference type="SAM" id="Phobius"/>
    </source>
</evidence>
<keyword evidence="1" id="KW-0472">Membrane</keyword>
<dbReference type="PANTHER" id="PTHR36853">
    <property type="entry name" value="EXPRESSED PROTEIN"/>
    <property type="match status" value="1"/>
</dbReference>
<dbReference type="EMBL" id="CP144102">
    <property type="protein sequence ID" value="WWC89317.1"/>
    <property type="molecule type" value="Genomic_DNA"/>
</dbReference>
<feature type="chain" id="PRO_5043433141" description="Vacuolar sorting protein Vps3844 C-terminal domain-containing protein" evidence="2">
    <location>
        <begin position="21"/>
        <end position="377"/>
    </location>
</feature>
<keyword evidence="5" id="KW-1185">Reference proteome</keyword>
<evidence type="ECO:0000313" key="5">
    <source>
        <dbReference type="Proteomes" id="UP001355207"/>
    </source>
</evidence>
<gene>
    <name evidence="4" type="ORF">L201_004238</name>
</gene>